<keyword evidence="2" id="KW-1185">Reference proteome</keyword>
<feature type="non-terminal residue" evidence="1">
    <location>
        <position position="1"/>
    </location>
</feature>
<gene>
    <name evidence="1" type="ORF">DHETER_LOCUS6049</name>
</gene>
<sequence>SNDSSTSDSKSPTSSQRCFVGHIELIGCLSFHNPIANKETFSSGRLKKDD</sequence>
<name>A0ACA9M582_9GLOM</name>
<protein>
    <submittedName>
        <fullName evidence="1">14310_t:CDS:1</fullName>
    </submittedName>
</protein>
<dbReference type="Proteomes" id="UP000789702">
    <property type="component" value="Unassembled WGS sequence"/>
</dbReference>
<comment type="caution">
    <text evidence="1">The sequence shown here is derived from an EMBL/GenBank/DDBJ whole genome shotgun (WGS) entry which is preliminary data.</text>
</comment>
<evidence type="ECO:0000313" key="1">
    <source>
        <dbReference type="EMBL" id="CAG8570757.1"/>
    </source>
</evidence>
<organism evidence="1 2">
    <name type="scientific">Dentiscutata heterogama</name>
    <dbReference type="NCBI Taxonomy" id="1316150"/>
    <lineage>
        <taxon>Eukaryota</taxon>
        <taxon>Fungi</taxon>
        <taxon>Fungi incertae sedis</taxon>
        <taxon>Mucoromycota</taxon>
        <taxon>Glomeromycotina</taxon>
        <taxon>Glomeromycetes</taxon>
        <taxon>Diversisporales</taxon>
        <taxon>Gigasporaceae</taxon>
        <taxon>Dentiscutata</taxon>
    </lineage>
</organism>
<evidence type="ECO:0000313" key="2">
    <source>
        <dbReference type="Proteomes" id="UP000789702"/>
    </source>
</evidence>
<reference evidence="1" key="1">
    <citation type="submission" date="2021-06" db="EMBL/GenBank/DDBJ databases">
        <authorList>
            <person name="Kallberg Y."/>
            <person name="Tangrot J."/>
            <person name="Rosling A."/>
        </authorList>
    </citation>
    <scope>NUCLEOTIDE SEQUENCE</scope>
    <source>
        <strain evidence="1">IL203A</strain>
    </source>
</reference>
<proteinExistence type="predicted"/>
<dbReference type="EMBL" id="CAJVPU010007272">
    <property type="protein sequence ID" value="CAG8570757.1"/>
    <property type="molecule type" value="Genomic_DNA"/>
</dbReference>
<accession>A0ACA9M582</accession>